<feature type="compositionally biased region" description="Polar residues" evidence="1">
    <location>
        <begin position="118"/>
        <end position="131"/>
    </location>
</feature>
<organism evidence="2">
    <name type="scientific">Cacopsylla melanoneura</name>
    <dbReference type="NCBI Taxonomy" id="428564"/>
    <lineage>
        <taxon>Eukaryota</taxon>
        <taxon>Metazoa</taxon>
        <taxon>Ecdysozoa</taxon>
        <taxon>Arthropoda</taxon>
        <taxon>Hexapoda</taxon>
        <taxon>Insecta</taxon>
        <taxon>Pterygota</taxon>
        <taxon>Neoptera</taxon>
        <taxon>Paraneoptera</taxon>
        <taxon>Hemiptera</taxon>
        <taxon>Sternorrhyncha</taxon>
        <taxon>Psylloidea</taxon>
        <taxon>Psyllidae</taxon>
        <taxon>Psyllinae</taxon>
        <taxon>Cacopsylla</taxon>
    </lineage>
</organism>
<dbReference type="EMBL" id="HBUF01346777">
    <property type="protein sequence ID" value="CAG6710226.1"/>
    <property type="molecule type" value="Transcribed_RNA"/>
</dbReference>
<accession>A0A8D8UWP0</accession>
<feature type="region of interest" description="Disordered" evidence="1">
    <location>
        <begin position="1"/>
        <end position="45"/>
    </location>
</feature>
<reference evidence="2" key="1">
    <citation type="submission" date="2021-05" db="EMBL/GenBank/DDBJ databases">
        <authorList>
            <person name="Alioto T."/>
            <person name="Alioto T."/>
            <person name="Gomez Garrido J."/>
        </authorList>
    </citation>
    <scope>NUCLEOTIDE SEQUENCE</scope>
</reference>
<dbReference type="EMBL" id="HBUF01346779">
    <property type="protein sequence ID" value="CAG6710232.1"/>
    <property type="molecule type" value="Transcribed_RNA"/>
</dbReference>
<dbReference type="AlphaFoldDB" id="A0A8D8UWP0"/>
<name>A0A8D8UWP0_9HEMI</name>
<protein>
    <submittedName>
        <fullName evidence="2">Uncharacterized protein</fullName>
    </submittedName>
</protein>
<feature type="region of interest" description="Disordered" evidence="1">
    <location>
        <begin position="68"/>
        <end position="131"/>
    </location>
</feature>
<proteinExistence type="predicted"/>
<feature type="compositionally biased region" description="Basic and acidic residues" evidence="1">
    <location>
        <begin position="1"/>
        <end position="11"/>
    </location>
</feature>
<evidence type="ECO:0000256" key="1">
    <source>
        <dbReference type="SAM" id="MobiDB-lite"/>
    </source>
</evidence>
<evidence type="ECO:0000313" key="2">
    <source>
        <dbReference type="EMBL" id="CAG6710232.1"/>
    </source>
</evidence>
<sequence length="131" mass="13649">MWKQNPDENRPHAPFGTHSANSSVTRHVQAPTTNPNTTPTSLPPGQNICADCERLIVGKKPPANTISAALTSHTTAPKSPVSAPKSPISAPSYQAPPSLPPYSPSPTSFSGPKPFGAPSNTKSTSGTVYSY</sequence>
<feature type="compositionally biased region" description="Low complexity" evidence="1">
    <location>
        <begin position="76"/>
        <end position="96"/>
    </location>
</feature>
<feature type="compositionally biased region" description="Low complexity" evidence="1">
    <location>
        <begin position="31"/>
        <end position="44"/>
    </location>
</feature>